<sequence length="481" mass="53530">MSAPSSPSLPAGLLGRVFRYIDRHQDEFVQASPVLWLLLLLWGGMSAPSSPSLPAGLLGRVFRYIDRHQDEFVQTLREWVAIESDSIQPVPRLRQELLRMMTLAADQLRCLGASVDSVDMGSQKLPDGDTLPMPPVLLAELGSDPQKPTVCFYGHVDVQPARQEDGWLTDPYTLTEVDGKLYGRGATDNKGPVLAWINAVSAFRALQEVSGRPCLGGRAVTMSLQVKCRDQDFHSGTFGGILNEPMADLVALLGSLVDASGRILVPGIYDHVAPVTDEERKAYEAIDLDLEEYRSSSRVEKFLFDTKEEILMHLWRYPSLSIHGVEGAFDEPGAKTVIPGRVIGKFSIRLVPHMNIPVVEKQVKQHLQQIFSKRNSSNQMAVSRTLGLHPWVADVKEHQYRAAKRAIKTVFGTEPDMIRDGSTIPIAKIFQDVIQKSVLMLPLGAVDDGEHSQNEKINRWNYIEGSKLFAAFFLEMAKLHQ</sequence>
<dbReference type="InterPro" id="IPR051458">
    <property type="entry name" value="Cyt/Met_Dipeptidase"/>
</dbReference>
<dbReference type="CTD" id="84735"/>
<keyword evidence="2" id="KW-0597">Phosphoprotein</keyword>
<dbReference type="GO" id="GO:0005829">
    <property type="term" value="C:cytosol"/>
    <property type="evidence" value="ECO:0007669"/>
    <property type="project" value="TreeGrafter"/>
</dbReference>
<dbReference type="InterPro" id="IPR011650">
    <property type="entry name" value="Peptidase_M20_dimer"/>
</dbReference>
<evidence type="ECO:0000313" key="8">
    <source>
        <dbReference type="Proteomes" id="UP000515202"/>
    </source>
</evidence>
<dbReference type="CDD" id="cd05676">
    <property type="entry name" value="M20_dipept_like_CNDP"/>
    <property type="match status" value="1"/>
</dbReference>
<accession>A0A6P6CT25</accession>
<dbReference type="GO" id="GO:0046872">
    <property type="term" value="F:metal ion binding"/>
    <property type="evidence" value="ECO:0007669"/>
    <property type="project" value="UniProtKB-KW"/>
</dbReference>
<dbReference type="Pfam" id="PF07687">
    <property type="entry name" value="M20_dimer"/>
    <property type="match status" value="1"/>
</dbReference>
<dbReference type="FunFam" id="3.30.70.360:FF:000008">
    <property type="entry name" value="Cytosolic non-specific dipeptidase"/>
    <property type="match status" value="1"/>
</dbReference>
<keyword evidence="5" id="KW-0378">Hydrolase</keyword>
<keyword evidence="6" id="KW-0482">Metalloprotease</keyword>
<dbReference type="GO" id="GO:0008237">
    <property type="term" value="F:metallopeptidase activity"/>
    <property type="evidence" value="ECO:0007669"/>
    <property type="project" value="UniProtKB-KW"/>
</dbReference>
<proteinExistence type="inferred from homology"/>
<dbReference type="Pfam" id="PF01546">
    <property type="entry name" value="Peptidase_M20"/>
    <property type="match status" value="1"/>
</dbReference>
<evidence type="ECO:0000259" key="7">
    <source>
        <dbReference type="Pfam" id="PF07687"/>
    </source>
</evidence>
<dbReference type="SUPFAM" id="SSF53187">
    <property type="entry name" value="Zn-dependent exopeptidases"/>
    <property type="match status" value="1"/>
</dbReference>
<comment type="similarity">
    <text evidence="1">Belongs to the peptidase M20A family.</text>
</comment>
<keyword evidence="3" id="KW-0645">Protease</keyword>
<evidence type="ECO:0000256" key="3">
    <source>
        <dbReference type="ARBA" id="ARBA00022670"/>
    </source>
</evidence>
<protein>
    <submittedName>
        <fullName evidence="9">Beta-Ala-His dipeptidase</fullName>
    </submittedName>
</protein>
<name>A0A6P6CT25_PTEVA</name>
<dbReference type="GO" id="GO:0016805">
    <property type="term" value="F:dipeptidase activity"/>
    <property type="evidence" value="ECO:0007669"/>
    <property type="project" value="TreeGrafter"/>
</dbReference>
<gene>
    <name evidence="9" type="primary">CNDP1</name>
</gene>
<dbReference type="GeneID" id="105296966"/>
<evidence type="ECO:0000256" key="4">
    <source>
        <dbReference type="ARBA" id="ARBA00022723"/>
    </source>
</evidence>
<organism evidence="8 9">
    <name type="scientific">Pteropus vampyrus</name>
    <name type="common">Large flying fox</name>
    <dbReference type="NCBI Taxonomy" id="132908"/>
    <lineage>
        <taxon>Eukaryota</taxon>
        <taxon>Metazoa</taxon>
        <taxon>Chordata</taxon>
        <taxon>Craniata</taxon>
        <taxon>Vertebrata</taxon>
        <taxon>Euteleostomi</taxon>
        <taxon>Mammalia</taxon>
        <taxon>Eutheria</taxon>
        <taxon>Laurasiatheria</taxon>
        <taxon>Chiroptera</taxon>
        <taxon>Yinpterochiroptera</taxon>
        <taxon>Pteropodoidea</taxon>
        <taxon>Pteropodidae</taxon>
        <taxon>Pteropodinae</taxon>
        <taxon>Pteropus</taxon>
    </lineage>
</organism>
<dbReference type="PANTHER" id="PTHR43270:SF1">
    <property type="entry name" value="BETA-ALA-HIS DIPEPTIDASE"/>
    <property type="match status" value="1"/>
</dbReference>
<dbReference type="OrthoDB" id="7832001at2759"/>
<evidence type="ECO:0000256" key="6">
    <source>
        <dbReference type="ARBA" id="ARBA00023049"/>
    </source>
</evidence>
<evidence type="ECO:0000313" key="9">
    <source>
        <dbReference type="RefSeq" id="XP_023390572.1"/>
    </source>
</evidence>
<dbReference type="InterPro" id="IPR002933">
    <property type="entry name" value="Peptidase_M20"/>
</dbReference>
<feature type="domain" description="Peptidase M20 dimerisation" evidence="7">
    <location>
        <begin position="222"/>
        <end position="372"/>
    </location>
</feature>
<reference evidence="9" key="1">
    <citation type="submission" date="2025-08" db="UniProtKB">
        <authorList>
            <consortium name="RefSeq"/>
        </authorList>
    </citation>
    <scope>IDENTIFICATION</scope>
    <source>
        <tissue evidence="9">Kidney</tissue>
    </source>
</reference>
<dbReference type="PANTHER" id="PTHR43270">
    <property type="entry name" value="BETA-ALA-HIS DIPEPTIDASE"/>
    <property type="match status" value="1"/>
</dbReference>
<dbReference type="AlphaFoldDB" id="A0A6P6CT25"/>
<dbReference type="Proteomes" id="UP000515202">
    <property type="component" value="Unplaced"/>
</dbReference>
<evidence type="ECO:0000256" key="2">
    <source>
        <dbReference type="ARBA" id="ARBA00022553"/>
    </source>
</evidence>
<dbReference type="KEGG" id="pvp:105296966"/>
<dbReference type="Gene3D" id="3.40.630.10">
    <property type="entry name" value="Zn peptidases"/>
    <property type="match status" value="1"/>
</dbReference>
<dbReference type="Gene3D" id="3.30.70.360">
    <property type="match status" value="1"/>
</dbReference>
<evidence type="ECO:0000256" key="1">
    <source>
        <dbReference type="ARBA" id="ARBA00006247"/>
    </source>
</evidence>
<keyword evidence="8" id="KW-1185">Reference proteome</keyword>
<evidence type="ECO:0000256" key="5">
    <source>
        <dbReference type="ARBA" id="ARBA00022801"/>
    </source>
</evidence>
<keyword evidence="4" id="KW-0479">Metal-binding</keyword>
<dbReference type="RefSeq" id="XP_023390572.1">
    <property type="nucleotide sequence ID" value="XM_023534804.1"/>
</dbReference>
<dbReference type="GO" id="GO:0006508">
    <property type="term" value="P:proteolysis"/>
    <property type="evidence" value="ECO:0007669"/>
    <property type="project" value="UniProtKB-KW"/>
</dbReference>